<dbReference type="InterPro" id="IPR006015">
    <property type="entry name" value="Universal_stress_UspA"/>
</dbReference>
<feature type="domain" description="UspA" evidence="3">
    <location>
        <begin position="3"/>
        <end position="128"/>
    </location>
</feature>
<dbReference type="PRINTS" id="PR01438">
    <property type="entry name" value="UNVRSLSTRESS"/>
</dbReference>
<dbReference type="OrthoDB" id="342236at2157"/>
<dbReference type="InterPro" id="IPR014729">
    <property type="entry name" value="Rossmann-like_a/b/a_fold"/>
</dbReference>
<accession>A0A1G9QJP6</accession>
<dbReference type="PANTHER" id="PTHR46268:SF6">
    <property type="entry name" value="UNIVERSAL STRESS PROTEIN UP12"/>
    <property type="match status" value="1"/>
</dbReference>
<reference evidence="5" key="1">
    <citation type="submission" date="2016-10" db="EMBL/GenBank/DDBJ databases">
        <authorList>
            <person name="Varghese N."/>
            <person name="Submissions S."/>
        </authorList>
    </citation>
    <scope>NUCLEOTIDE SEQUENCE [LARGE SCALE GENOMIC DNA]</scope>
    <source>
        <strain evidence="5">CGMCC 1.10119</strain>
    </source>
</reference>
<dbReference type="Proteomes" id="UP000199451">
    <property type="component" value="Unassembled WGS sequence"/>
</dbReference>
<dbReference type="AlphaFoldDB" id="A0A1G9QJP6"/>
<dbReference type="SUPFAM" id="SSF52402">
    <property type="entry name" value="Adenine nucleotide alpha hydrolases-like"/>
    <property type="match status" value="1"/>
</dbReference>
<sequence>MFRVLVPIDSDTDRSLRQTAFVASLPHATEDVEATLVHVFTDEETAAKTSVDQVTAGRRCHEFFTERDIAVRTESRFGDPATEILHAADDIDADLVVLGGRKLSPLGSLLFGSVSQAVTLDSNRPVAIAGGATGPMAEIPVSEETDVGDGAAESGETSA</sequence>
<keyword evidence="5" id="KW-1185">Reference proteome</keyword>
<dbReference type="EMBL" id="FNHL01000001">
    <property type="protein sequence ID" value="SDM11264.1"/>
    <property type="molecule type" value="Genomic_DNA"/>
</dbReference>
<dbReference type="Pfam" id="PF00582">
    <property type="entry name" value="Usp"/>
    <property type="match status" value="1"/>
</dbReference>
<evidence type="ECO:0000313" key="5">
    <source>
        <dbReference type="Proteomes" id="UP000199451"/>
    </source>
</evidence>
<dbReference type="Gene3D" id="3.40.50.620">
    <property type="entry name" value="HUPs"/>
    <property type="match status" value="1"/>
</dbReference>
<dbReference type="PANTHER" id="PTHR46268">
    <property type="entry name" value="STRESS RESPONSE PROTEIN NHAX"/>
    <property type="match status" value="1"/>
</dbReference>
<comment type="similarity">
    <text evidence="1">Belongs to the universal stress protein A family.</text>
</comment>
<proteinExistence type="inferred from homology"/>
<protein>
    <submittedName>
        <fullName evidence="4">Nucleotide-binding universal stress protein, UspA family</fullName>
    </submittedName>
</protein>
<evidence type="ECO:0000313" key="4">
    <source>
        <dbReference type="EMBL" id="SDM11264.1"/>
    </source>
</evidence>
<name>A0A1G9QJP6_9EURY</name>
<dbReference type="InterPro" id="IPR006016">
    <property type="entry name" value="UspA"/>
</dbReference>
<organism evidence="4 5">
    <name type="scientific">Halogranum gelatinilyticum</name>
    <dbReference type="NCBI Taxonomy" id="660521"/>
    <lineage>
        <taxon>Archaea</taxon>
        <taxon>Methanobacteriati</taxon>
        <taxon>Methanobacteriota</taxon>
        <taxon>Stenosarchaea group</taxon>
        <taxon>Halobacteria</taxon>
        <taxon>Halobacteriales</taxon>
        <taxon>Haloferacaceae</taxon>
    </lineage>
</organism>
<evidence type="ECO:0000256" key="1">
    <source>
        <dbReference type="ARBA" id="ARBA00008791"/>
    </source>
</evidence>
<dbReference type="CDD" id="cd00293">
    <property type="entry name" value="USP-like"/>
    <property type="match status" value="1"/>
</dbReference>
<feature type="region of interest" description="Disordered" evidence="2">
    <location>
        <begin position="134"/>
        <end position="159"/>
    </location>
</feature>
<evidence type="ECO:0000259" key="3">
    <source>
        <dbReference type="Pfam" id="PF00582"/>
    </source>
</evidence>
<gene>
    <name evidence="4" type="ORF">SAMN04487949_0897</name>
</gene>
<evidence type="ECO:0000256" key="2">
    <source>
        <dbReference type="SAM" id="MobiDB-lite"/>
    </source>
</evidence>
<dbReference type="RefSeq" id="WP_089694462.1">
    <property type="nucleotide sequence ID" value="NZ_FNHL01000001.1"/>
</dbReference>